<evidence type="ECO:0000256" key="8">
    <source>
        <dbReference type="SAM" id="MobiDB-lite"/>
    </source>
</evidence>
<dbReference type="CDD" id="cd12148">
    <property type="entry name" value="fungal_TF_MHR"/>
    <property type="match status" value="1"/>
</dbReference>
<accession>A0A2J6SG15</accession>
<dbReference type="PANTHER" id="PTHR31313">
    <property type="entry name" value="TY1 ENHANCER ACTIVATOR"/>
    <property type="match status" value="1"/>
</dbReference>
<dbReference type="SMART" id="SM00066">
    <property type="entry name" value="GAL4"/>
    <property type="match status" value="1"/>
</dbReference>
<keyword evidence="11" id="KW-1185">Reference proteome</keyword>
<feature type="region of interest" description="Disordered" evidence="8">
    <location>
        <begin position="71"/>
        <end position="129"/>
    </location>
</feature>
<dbReference type="InterPro" id="IPR036864">
    <property type="entry name" value="Zn2-C6_fun-type_DNA-bd_sf"/>
</dbReference>
<evidence type="ECO:0000256" key="2">
    <source>
        <dbReference type="ARBA" id="ARBA00022723"/>
    </source>
</evidence>
<feature type="region of interest" description="Disordered" evidence="8">
    <location>
        <begin position="1"/>
        <end position="20"/>
    </location>
</feature>
<dbReference type="OrthoDB" id="4161332at2759"/>
<dbReference type="Pfam" id="PF00172">
    <property type="entry name" value="Zn_clus"/>
    <property type="match status" value="1"/>
</dbReference>
<sequence>MDEAKKSTKGHGSTPSRRRAICSNCRRRKSKCDSRQPQCSTCIAHNSHCHYDKPPSLAYVRSLESKIEKLLQERSASSTGRSWQTNEDGEDTPRKSDSMTVVSPHEGHSLEDISDLSSPSYQNLEASHERKRDCDRWVSEISVDKHGSVCYHNPTSLFHEAPLNQSHTALNTGRSNSECNPSHEIQLAGQESSVQQNDKIKLSLVSNAAAQRRFEAMAVEKMAAVQNEVSSEVASELLKFHWCWIHPMFQFVYRPAFTRGMALSSPNQPETSYFSETLLKVLLAHCARFRVQDRPDQDSASTVMGALSHQAHLSLAMKIASPSSIPTIQALLQQSAREVAFGNSSQAWLYSGMAFRIAIDLGIHLPPERLRGYVKNLAAEDIEIRKRLFWGCYTWDKAISLYLGRMPAFTPAVESNDPVFMDDFTENDPWQPYYGSEDLQTRPFYSPQKGYMISCFTALCKLSMILSTIMLEIYGSSQEPRPDGDQQSSQSTKNLAFIRISSSIQKWWIDLPEHLRLNIKNLPDSSPPLHIVSLNLLYHTTSVLLHRPFIIGATEFESPAISRSYQICIASCASIHDLLELLTNTFGYVHTTYLNCYSTYIAATIAVLHFQLQEESVSVPTSEVPSEKLGLKFFLGVLQKSATTMPGLVRSVEIVKRHMQTIFDRRAKRYLESLFPDPLDGFVRNGIPEPTQPPSSLQQSNQYLPLQTGAGASNGSQIAGNYQQPYSGFNLEGLPAFPGQNFNVGADYPLEQEIMDPGFTAGFLGLDSHITLHHENSDWAYSGFLLGDDMR</sequence>
<evidence type="ECO:0000256" key="7">
    <source>
        <dbReference type="ARBA" id="ARBA00023242"/>
    </source>
</evidence>
<dbReference type="PANTHER" id="PTHR31313:SF85">
    <property type="entry name" value="ZN(II)2CYS6 TRANSCRIPTION FACTOR (EUROFUNG)"/>
    <property type="match status" value="1"/>
</dbReference>
<name>A0A2J6SG15_9HELO</name>
<keyword evidence="7" id="KW-0539">Nucleus</keyword>
<reference evidence="10 11" key="1">
    <citation type="submission" date="2016-04" db="EMBL/GenBank/DDBJ databases">
        <title>A degradative enzymes factory behind the ericoid mycorrhizal symbiosis.</title>
        <authorList>
            <consortium name="DOE Joint Genome Institute"/>
            <person name="Martino E."/>
            <person name="Morin E."/>
            <person name="Grelet G."/>
            <person name="Kuo A."/>
            <person name="Kohler A."/>
            <person name="Daghino S."/>
            <person name="Barry K."/>
            <person name="Choi C."/>
            <person name="Cichocki N."/>
            <person name="Clum A."/>
            <person name="Copeland A."/>
            <person name="Hainaut M."/>
            <person name="Haridas S."/>
            <person name="Labutti K."/>
            <person name="Lindquist E."/>
            <person name="Lipzen A."/>
            <person name="Khouja H.-R."/>
            <person name="Murat C."/>
            <person name="Ohm R."/>
            <person name="Olson A."/>
            <person name="Spatafora J."/>
            <person name="Veneault-Fourrey C."/>
            <person name="Henrissat B."/>
            <person name="Grigoriev I."/>
            <person name="Martin F."/>
            <person name="Perotto S."/>
        </authorList>
    </citation>
    <scope>NUCLEOTIDE SEQUENCE [LARGE SCALE GENOMIC DNA]</scope>
    <source>
        <strain evidence="10 11">E</strain>
    </source>
</reference>
<feature type="compositionally biased region" description="Polar residues" evidence="8">
    <location>
        <begin position="115"/>
        <end position="125"/>
    </location>
</feature>
<evidence type="ECO:0000256" key="5">
    <source>
        <dbReference type="ARBA" id="ARBA00023125"/>
    </source>
</evidence>
<feature type="compositionally biased region" description="Polar residues" evidence="8">
    <location>
        <begin position="74"/>
        <end position="86"/>
    </location>
</feature>
<dbReference type="Gene3D" id="4.10.240.10">
    <property type="entry name" value="Zn(2)-C6 fungal-type DNA-binding domain"/>
    <property type="match status" value="1"/>
</dbReference>
<keyword evidence="6" id="KW-0804">Transcription</keyword>
<evidence type="ECO:0000256" key="6">
    <source>
        <dbReference type="ARBA" id="ARBA00023163"/>
    </source>
</evidence>
<keyword evidence="2" id="KW-0479">Metal-binding</keyword>
<dbReference type="RefSeq" id="XP_024726607.1">
    <property type="nucleotide sequence ID" value="XM_024876372.1"/>
</dbReference>
<dbReference type="SUPFAM" id="SSF57701">
    <property type="entry name" value="Zn2/Cys6 DNA-binding domain"/>
    <property type="match status" value="1"/>
</dbReference>
<evidence type="ECO:0000313" key="10">
    <source>
        <dbReference type="EMBL" id="PMD49703.1"/>
    </source>
</evidence>
<dbReference type="GO" id="GO:0006351">
    <property type="term" value="P:DNA-templated transcription"/>
    <property type="evidence" value="ECO:0007669"/>
    <property type="project" value="InterPro"/>
</dbReference>
<dbReference type="AlphaFoldDB" id="A0A2J6SG15"/>
<dbReference type="Proteomes" id="UP000235371">
    <property type="component" value="Unassembled WGS sequence"/>
</dbReference>
<dbReference type="GO" id="GO:0000981">
    <property type="term" value="F:DNA-binding transcription factor activity, RNA polymerase II-specific"/>
    <property type="evidence" value="ECO:0007669"/>
    <property type="project" value="InterPro"/>
</dbReference>
<evidence type="ECO:0000259" key="9">
    <source>
        <dbReference type="PROSITE" id="PS50048"/>
    </source>
</evidence>
<dbReference type="InterPro" id="IPR001138">
    <property type="entry name" value="Zn2Cys6_DnaBD"/>
</dbReference>
<dbReference type="CDD" id="cd00067">
    <property type="entry name" value="GAL4"/>
    <property type="match status" value="1"/>
</dbReference>
<dbReference type="GeneID" id="36584451"/>
<dbReference type="InterPro" id="IPR007219">
    <property type="entry name" value="XnlR_reg_dom"/>
</dbReference>
<dbReference type="GO" id="GO:0005634">
    <property type="term" value="C:nucleus"/>
    <property type="evidence" value="ECO:0007669"/>
    <property type="project" value="UniProtKB-SubCell"/>
</dbReference>
<dbReference type="SMART" id="SM00906">
    <property type="entry name" value="Fungal_trans"/>
    <property type="match status" value="1"/>
</dbReference>
<dbReference type="GO" id="GO:0008270">
    <property type="term" value="F:zinc ion binding"/>
    <property type="evidence" value="ECO:0007669"/>
    <property type="project" value="InterPro"/>
</dbReference>
<dbReference type="PROSITE" id="PS50048">
    <property type="entry name" value="ZN2_CY6_FUNGAL_2"/>
    <property type="match status" value="1"/>
</dbReference>
<proteinExistence type="predicted"/>
<dbReference type="InParanoid" id="A0A2J6SG15"/>
<dbReference type="InterPro" id="IPR051615">
    <property type="entry name" value="Transcr_Regulatory_Elem"/>
</dbReference>
<protein>
    <recommendedName>
        <fullName evidence="9">Zn(2)-C6 fungal-type domain-containing protein</fullName>
    </recommendedName>
</protein>
<dbReference type="GO" id="GO:0003677">
    <property type="term" value="F:DNA binding"/>
    <property type="evidence" value="ECO:0007669"/>
    <property type="project" value="UniProtKB-KW"/>
</dbReference>
<keyword evidence="4" id="KW-0805">Transcription regulation</keyword>
<organism evidence="10 11">
    <name type="scientific">Hyaloscypha bicolor E</name>
    <dbReference type="NCBI Taxonomy" id="1095630"/>
    <lineage>
        <taxon>Eukaryota</taxon>
        <taxon>Fungi</taxon>
        <taxon>Dikarya</taxon>
        <taxon>Ascomycota</taxon>
        <taxon>Pezizomycotina</taxon>
        <taxon>Leotiomycetes</taxon>
        <taxon>Helotiales</taxon>
        <taxon>Hyaloscyphaceae</taxon>
        <taxon>Hyaloscypha</taxon>
        <taxon>Hyaloscypha bicolor</taxon>
    </lineage>
</organism>
<evidence type="ECO:0000256" key="4">
    <source>
        <dbReference type="ARBA" id="ARBA00023015"/>
    </source>
</evidence>
<evidence type="ECO:0000313" key="11">
    <source>
        <dbReference type="Proteomes" id="UP000235371"/>
    </source>
</evidence>
<keyword evidence="5" id="KW-0238">DNA-binding</keyword>
<dbReference type="EMBL" id="KZ613919">
    <property type="protein sequence ID" value="PMD49703.1"/>
    <property type="molecule type" value="Genomic_DNA"/>
</dbReference>
<comment type="subcellular location">
    <subcellularLocation>
        <location evidence="1">Nucleus</location>
    </subcellularLocation>
</comment>
<gene>
    <name evidence="10" type="ORF">K444DRAFT_548439</name>
</gene>
<evidence type="ECO:0000256" key="1">
    <source>
        <dbReference type="ARBA" id="ARBA00004123"/>
    </source>
</evidence>
<evidence type="ECO:0000256" key="3">
    <source>
        <dbReference type="ARBA" id="ARBA00022833"/>
    </source>
</evidence>
<keyword evidence="3" id="KW-0862">Zinc</keyword>
<feature type="domain" description="Zn(2)-C6 fungal-type" evidence="9">
    <location>
        <begin position="21"/>
        <end position="51"/>
    </location>
</feature>
<dbReference type="Pfam" id="PF04082">
    <property type="entry name" value="Fungal_trans"/>
    <property type="match status" value="1"/>
</dbReference>
<dbReference type="STRING" id="1095630.A0A2J6SG15"/>